<evidence type="ECO:0000313" key="1">
    <source>
        <dbReference type="EMBL" id="MPQ44735.1"/>
    </source>
</evidence>
<keyword evidence="2" id="KW-1185">Reference proteome</keyword>
<dbReference type="OrthoDB" id="3034917at2"/>
<organism evidence="1 2">
    <name type="scientific">Clostridium tarantellae</name>
    <dbReference type="NCBI Taxonomy" id="39493"/>
    <lineage>
        <taxon>Bacteria</taxon>
        <taxon>Bacillati</taxon>
        <taxon>Bacillota</taxon>
        <taxon>Clostridia</taxon>
        <taxon>Eubacteriales</taxon>
        <taxon>Clostridiaceae</taxon>
        <taxon>Clostridium</taxon>
    </lineage>
</organism>
<proteinExistence type="predicted"/>
<dbReference type="RefSeq" id="WP_152891454.1">
    <property type="nucleotide sequence ID" value="NZ_WHJC01000297.1"/>
</dbReference>
<sequence>MKNTIISFFIFFMVFAFVTIYNNKLTTFCNNVLNTSNELEELLCKENWQKSYEKTLELKKLMSKGFKDISIYINHENVDNLNTEVLKLTQFVKVKSNGDALSTIHAIKCFAEYLKELEEINLINIF</sequence>
<protein>
    <submittedName>
        <fullName evidence="1">DUF4363 family protein</fullName>
    </submittedName>
</protein>
<dbReference type="EMBL" id="WHJC01000297">
    <property type="protein sequence ID" value="MPQ44735.1"/>
    <property type="molecule type" value="Genomic_DNA"/>
</dbReference>
<evidence type="ECO:0000313" key="2">
    <source>
        <dbReference type="Proteomes" id="UP000430345"/>
    </source>
</evidence>
<dbReference type="InterPro" id="IPR025373">
    <property type="entry name" value="DUF4363"/>
</dbReference>
<name>A0A6I1MMX2_9CLOT</name>
<dbReference type="Pfam" id="PF14276">
    <property type="entry name" value="DUF4363"/>
    <property type="match status" value="1"/>
</dbReference>
<accession>A0A6I1MMX2</accession>
<reference evidence="1 2" key="1">
    <citation type="submission" date="2019-10" db="EMBL/GenBank/DDBJ databases">
        <title>The Genome Sequence of Clostridium tarantellae Isolated from Fish Brain.</title>
        <authorList>
            <person name="Bano L."/>
            <person name="Kiel M."/>
            <person name="Sales G."/>
            <person name="Doxey A.C."/>
            <person name="Mansfield M.J."/>
            <person name="Schiavone M."/>
            <person name="Rossetto O."/>
            <person name="Pirazzini M."/>
            <person name="Dobrindt U."/>
            <person name="Montecucco C."/>
        </authorList>
    </citation>
    <scope>NUCLEOTIDE SEQUENCE [LARGE SCALE GENOMIC DNA]</scope>
    <source>
        <strain evidence="1 2">DSM 3997</strain>
    </source>
</reference>
<gene>
    <name evidence="1" type="ORF">GBZ86_13410</name>
</gene>
<comment type="caution">
    <text evidence="1">The sequence shown here is derived from an EMBL/GenBank/DDBJ whole genome shotgun (WGS) entry which is preliminary data.</text>
</comment>
<dbReference type="Proteomes" id="UP000430345">
    <property type="component" value="Unassembled WGS sequence"/>
</dbReference>
<dbReference type="AlphaFoldDB" id="A0A6I1MMX2"/>